<gene>
    <name evidence="2" type="ORF">G2W53_025614</name>
</gene>
<dbReference type="EMBL" id="JAAIUW010000008">
    <property type="protein sequence ID" value="KAF7820159.1"/>
    <property type="molecule type" value="Genomic_DNA"/>
</dbReference>
<dbReference type="OrthoDB" id="1052227at2759"/>
<accession>A0A834WKF5</accession>
<comment type="caution">
    <text evidence="2">The sequence shown here is derived from an EMBL/GenBank/DDBJ whole genome shotgun (WGS) entry which is preliminary data.</text>
</comment>
<evidence type="ECO:0000256" key="1">
    <source>
        <dbReference type="SAM" id="MobiDB-lite"/>
    </source>
</evidence>
<feature type="region of interest" description="Disordered" evidence="1">
    <location>
        <begin position="55"/>
        <end position="89"/>
    </location>
</feature>
<protein>
    <submittedName>
        <fullName evidence="2">Uncharacterized protein</fullName>
    </submittedName>
</protein>
<dbReference type="AlphaFoldDB" id="A0A834WKF5"/>
<evidence type="ECO:0000313" key="3">
    <source>
        <dbReference type="Proteomes" id="UP000634136"/>
    </source>
</evidence>
<feature type="region of interest" description="Disordered" evidence="1">
    <location>
        <begin position="102"/>
        <end position="125"/>
    </location>
</feature>
<keyword evidence="3" id="KW-1185">Reference proteome</keyword>
<organism evidence="2 3">
    <name type="scientific">Senna tora</name>
    <dbReference type="NCBI Taxonomy" id="362788"/>
    <lineage>
        <taxon>Eukaryota</taxon>
        <taxon>Viridiplantae</taxon>
        <taxon>Streptophyta</taxon>
        <taxon>Embryophyta</taxon>
        <taxon>Tracheophyta</taxon>
        <taxon>Spermatophyta</taxon>
        <taxon>Magnoliopsida</taxon>
        <taxon>eudicotyledons</taxon>
        <taxon>Gunneridae</taxon>
        <taxon>Pentapetalae</taxon>
        <taxon>rosids</taxon>
        <taxon>fabids</taxon>
        <taxon>Fabales</taxon>
        <taxon>Fabaceae</taxon>
        <taxon>Caesalpinioideae</taxon>
        <taxon>Cassia clade</taxon>
        <taxon>Senna</taxon>
    </lineage>
</organism>
<dbReference type="PANTHER" id="PTHR36619:SF3">
    <property type="entry name" value="TRANSMEMBRANE PROTEIN"/>
    <property type="match status" value="1"/>
</dbReference>
<reference evidence="2" key="1">
    <citation type="submission" date="2020-09" db="EMBL/GenBank/DDBJ databases">
        <title>Genome-Enabled Discovery of Anthraquinone Biosynthesis in Senna tora.</title>
        <authorList>
            <person name="Kang S.-H."/>
            <person name="Pandey R.P."/>
            <person name="Lee C.-M."/>
            <person name="Sim J.-S."/>
            <person name="Jeong J.-T."/>
            <person name="Choi B.-S."/>
            <person name="Jung M."/>
            <person name="Ginzburg D."/>
            <person name="Zhao K."/>
            <person name="Won S.Y."/>
            <person name="Oh T.-J."/>
            <person name="Yu Y."/>
            <person name="Kim N.-H."/>
            <person name="Lee O.R."/>
            <person name="Lee T.-H."/>
            <person name="Bashyal P."/>
            <person name="Kim T.-S."/>
            <person name="Lee W.-H."/>
            <person name="Kawkins C."/>
            <person name="Kim C.-K."/>
            <person name="Kim J.S."/>
            <person name="Ahn B.O."/>
            <person name="Rhee S.Y."/>
            <person name="Sohng J.K."/>
        </authorList>
    </citation>
    <scope>NUCLEOTIDE SEQUENCE</scope>
    <source>
        <tissue evidence="2">Leaf</tissue>
    </source>
</reference>
<dbReference type="PANTHER" id="PTHR36619">
    <property type="entry name" value="OS04G0208900 PROTEIN"/>
    <property type="match status" value="1"/>
</dbReference>
<evidence type="ECO:0000313" key="2">
    <source>
        <dbReference type="EMBL" id="KAF7820159.1"/>
    </source>
</evidence>
<feature type="compositionally biased region" description="Basic and acidic residues" evidence="1">
    <location>
        <begin position="60"/>
        <end position="77"/>
    </location>
</feature>
<proteinExistence type="predicted"/>
<sequence>MCVDCIIILKETRPAAKTVRTGSGGILMVGAIRPINPILKPKEDDDDDVANYTYMKVKPHPHDDDDDEKKKGHDENIRGGGGSSSIVEACLPKGFKPSSAPSRYINYQPLGSSSSCFSGKVGNAP</sequence>
<dbReference type="Proteomes" id="UP000634136">
    <property type="component" value="Unassembled WGS sequence"/>
</dbReference>
<name>A0A834WKF5_9FABA</name>